<comment type="similarity">
    <text evidence="1">Belongs to the GST superfamily. NadH family.</text>
</comment>
<dbReference type="GO" id="GO:0004602">
    <property type="term" value="F:glutathione peroxidase activity"/>
    <property type="evidence" value="ECO:0007669"/>
    <property type="project" value="TreeGrafter"/>
</dbReference>
<dbReference type="RefSeq" id="WP_222875968.1">
    <property type="nucleotide sequence ID" value="NZ_AP023361.1"/>
</dbReference>
<dbReference type="EMBL" id="AP023361">
    <property type="protein sequence ID" value="BCJ92399.1"/>
    <property type="molecule type" value="Genomic_DNA"/>
</dbReference>
<dbReference type="Pfam" id="PF01323">
    <property type="entry name" value="DSBA"/>
    <property type="match status" value="1"/>
</dbReference>
<dbReference type="PANTHER" id="PTHR42943">
    <property type="entry name" value="GLUTATHIONE S-TRANSFERASE KAPPA"/>
    <property type="match status" value="1"/>
</dbReference>
<evidence type="ECO:0000256" key="2">
    <source>
        <dbReference type="PIRSR" id="PIRSR006386-1"/>
    </source>
</evidence>
<feature type="active site" description="Nucleophile" evidence="2">
    <location>
        <position position="12"/>
    </location>
</feature>
<protein>
    <recommendedName>
        <fullName evidence="1">2-hydroxychromene-2-carboxylate isomerase</fullName>
        <ecNumber evidence="1">5.99.1.4</ecNumber>
    </recommendedName>
</protein>
<dbReference type="InterPro" id="IPR001853">
    <property type="entry name" value="DSBA-like_thioredoxin_dom"/>
</dbReference>
<dbReference type="InterPro" id="IPR044087">
    <property type="entry name" value="NahD-like"/>
</dbReference>
<sequence length="197" mass="22471">MPRLDFWYDFGSTYSYPAVMRIEEEAAKRGVSVTWRPLLLGPIFQKFGLDTSPFRANPVKGAYMWRDLERLCLKHGLPFRQPPEFPQNGLLAARIALILSDAERPAFTRAVFLYEFGEGGVISEDDAIKAVMEKLGYPVEETVARAQMPENKLKLRQATEHAAALHIFGAPTFFTEDGEMFWGHDRMEDALDWAVRL</sequence>
<gene>
    <name evidence="4" type="ORF">IZ6_31340</name>
</gene>
<dbReference type="GO" id="GO:0018845">
    <property type="term" value="F:2-hydroxychromene-2-carboxylate isomerase activity"/>
    <property type="evidence" value="ECO:0007669"/>
    <property type="project" value="UniProtKB-UniRule"/>
</dbReference>
<comment type="catalytic activity">
    <reaction evidence="1">
        <text>2-hydroxychromene-2-carboxylate = (3E)-4-(2-hydroxyphenyl)-2-oxobut-3-enoate</text>
        <dbReference type="Rhea" id="RHEA:27401"/>
        <dbReference type="ChEBI" id="CHEBI:59350"/>
        <dbReference type="ChEBI" id="CHEBI:59353"/>
        <dbReference type="EC" id="5.99.1.4"/>
    </reaction>
</comment>
<name>A0A6S6QTH9_9HYPH</name>
<dbReference type="InterPro" id="IPR051924">
    <property type="entry name" value="GST_Kappa/NadH"/>
</dbReference>
<dbReference type="GO" id="GO:0004364">
    <property type="term" value="F:glutathione transferase activity"/>
    <property type="evidence" value="ECO:0007669"/>
    <property type="project" value="TreeGrafter"/>
</dbReference>
<proteinExistence type="inferred from homology"/>
<evidence type="ECO:0000313" key="4">
    <source>
        <dbReference type="EMBL" id="BCJ92399.1"/>
    </source>
</evidence>
<evidence type="ECO:0000259" key="3">
    <source>
        <dbReference type="Pfam" id="PF01323"/>
    </source>
</evidence>
<dbReference type="Proteomes" id="UP000515317">
    <property type="component" value="Chromosome"/>
</dbReference>
<dbReference type="InterPro" id="IPR014440">
    <property type="entry name" value="HCCAis_GSTk"/>
</dbReference>
<dbReference type="SUPFAM" id="SSF52833">
    <property type="entry name" value="Thioredoxin-like"/>
    <property type="match status" value="1"/>
</dbReference>
<dbReference type="CDD" id="cd03022">
    <property type="entry name" value="DsbA_HCCA_Iso"/>
    <property type="match status" value="1"/>
</dbReference>
<accession>A0A6S6QTH9</accession>
<dbReference type="InterPro" id="IPR036249">
    <property type="entry name" value="Thioredoxin-like_sf"/>
</dbReference>
<evidence type="ECO:0000256" key="1">
    <source>
        <dbReference type="PIRNR" id="PIRNR006386"/>
    </source>
</evidence>
<dbReference type="AlphaFoldDB" id="A0A6S6QTH9"/>
<dbReference type="Gene3D" id="3.40.30.10">
    <property type="entry name" value="Glutaredoxin"/>
    <property type="match status" value="1"/>
</dbReference>
<dbReference type="EC" id="5.99.1.4" evidence="1"/>
<dbReference type="PANTHER" id="PTHR42943:SF2">
    <property type="entry name" value="GLUTATHIONE S-TRANSFERASE KAPPA 1"/>
    <property type="match status" value="1"/>
</dbReference>
<organism evidence="4 5">
    <name type="scientific">Terrihabitans soli</name>
    <dbReference type="NCBI Taxonomy" id="708113"/>
    <lineage>
        <taxon>Bacteria</taxon>
        <taxon>Pseudomonadati</taxon>
        <taxon>Pseudomonadota</taxon>
        <taxon>Alphaproteobacteria</taxon>
        <taxon>Hyphomicrobiales</taxon>
        <taxon>Terrihabitans</taxon>
    </lineage>
</organism>
<keyword evidence="5" id="KW-1185">Reference proteome</keyword>
<evidence type="ECO:0000313" key="5">
    <source>
        <dbReference type="Proteomes" id="UP000515317"/>
    </source>
</evidence>
<reference evidence="4 5" key="1">
    <citation type="submission" date="2020-08" db="EMBL/GenBank/DDBJ databases">
        <title>Genome sequence of Rhizobiales bacterium strain IZ6.</title>
        <authorList>
            <person name="Nakai R."/>
            <person name="Naganuma T."/>
        </authorList>
    </citation>
    <scope>NUCLEOTIDE SEQUENCE [LARGE SCALE GENOMIC DNA]</scope>
    <source>
        <strain evidence="4 5">IZ6</strain>
    </source>
</reference>
<feature type="domain" description="DSBA-like thioredoxin" evidence="3">
    <location>
        <begin position="4"/>
        <end position="189"/>
    </location>
</feature>
<dbReference type="KEGG" id="tso:IZ6_31340"/>
<keyword evidence="1 4" id="KW-0413">Isomerase</keyword>
<dbReference type="PIRSF" id="PIRSF006386">
    <property type="entry name" value="HCCAis_GSTk"/>
    <property type="match status" value="1"/>
</dbReference>
<dbReference type="GO" id="GO:0006749">
    <property type="term" value="P:glutathione metabolic process"/>
    <property type="evidence" value="ECO:0007669"/>
    <property type="project" value="TreeGrafter"/>
</dbReference>
<dbReference type="GO" id="GO:1901170">
    <property type="term" value="P:naphthalene catabolic process"/>
    <property type="evidence" value="ECO:0007669"/>
    <property type="project" value="InterPro"/>
</dbReference>